<proteinExistence type="predicted"/>
<keyword evidence="4" id="KW-0804">Transcription</keyword>
<protein>
    <recommendedName>
        <fullName evidence="7">Heat-inducible transcription repressor HrcA C-terminal domain-containing protein</fullName>
    </recommendedName>
</protein>
<dbReference type="Proteomes" id="UP000179251">
    <property type="component" value="Unassembled WGS sequence"/>
</dbReference>
<dbReference type="EMBL" id="MFHD01000005">
    <property type="protein sequence ID" value="OGF63244.1"/>
    <property type="molecule type" value="Genomic_DNA"/>
</dbReference>
<name>A0A1F5VIL1_9BACT</name>
<evidence type="ECO:0000313" key="5">
    <source>
        <dbReference type="EMBL" id="OGF63244.1"/>
    </source>
</evidence>
<dbReference type="InterPro" id="IPR002571">
    <property type="entry name" value="HrcA"/>
</dbReference>
<dbReference type="PANTHER" id="PTHR34824:SF1">
    <property type="entry name" value="HEAT-INDUCIBLE TRANSCRIPTION REPRESSOR HRCA"/>
    <property type="match status" value="1"/>
</dbReference>
<evidence type="ECO:0000256" key="3">
    <source>
        <dbReference type="ARBA" id="ARBA00023016"/>
    </source>
</evidence>
<dbReference type="InterPro" id="IPR029016">
    <property type="entry name" value="GAF-like_dom_sf"/>
</dbReference>
<dbReference type="SUPFAM" id="SSF46785">
    <property type="entry name" value="Winged helix' DNA-binding domain"/>
    <property type="match status" value="1"/>
</dbReference>
<evidence type="ECO:0000256" key="2">
    <source>
        <dbReference type="ARBA" id="ARBA00023015"/>
    </source>
</evidence>
<evidence type="ECO:0000256" key="1">
    <source>
        <dbReference type="ARBA" id="ARBA00022491"/>
    </source>
</evidence>
<dbReference type="AlphaFoldDB" id="A0A1F5VIL1"/>
<evidence type="ECO:0000256" key="4">
    <source>
        <dbReference type="ARBA" id="ARBA00023163"/>
    </source>
</evidence>
<evidence type="ECO:0008006" key="7">
    <source>
        <dbReference type="Google" id="ProtNLM"/>
    </source>
</evidence>
<evidence type="ECO:0000313" key="6">
    <source>
        <dbReference type="Proteomes" id="UP000179251"/>
    </source>
</evidence>
<dbReference type="GO" id="GO:0045892">
    <property type="term" value="P:negative regulation of DNA-templated transcription"/>
    <property type="evidence" value="ECO:0007669"/>
    <property type="project" value="TreeGrafter"/>
</dbReference>
<reference evidence="5 6" key="1">
    <citation type="journal article" date="2016" name="Nat. Commun.">
        <title>Thousands of microbial genomes shed light on interconnected biogeochemical processes in an aquifer system.</title>
        <authorList>
            <person name="Anantharaman K."/>
            <person name="Brown C.T."/>
            <person name="Hug L.A."/>
            <person name="Sharon I."/>
            <person name="Castelle C.J."/>
            <person name="Probst A.J."/>
            <person name="Thomas B.C."/>
            <person name="Singh A."/>
            <person name="Wilkins M.J."/>
            <person name="Karaoz U."/>
            <person name="Brodie E.L."/>
            <person name="Williams K.H."/>
            <person name="Hubbard S.S."/>
            <person name="Banfield J.F."/>
        </authorList>
    </citation>
    <scope>NUCLEOTIDE SEQUENCE [LARGE SCALE GENOMIC DNA]</scope>
</reference>
<dbReference type="SUPFAM" id="SSF55781">
    <property type="entry name" value="GAF domain-like"/>
    <property type="match status" value="1"/>
</dbReference>
<comment type="caution">
    <text evidence="5">The sequence shown here is derived from an EMBL/GenBank/DDBJ whole genome shotgun (WGS) entry which is preliminary data.</text>
</comment>
<accession>A0A1F5VIL1</accession>
<keyword evidence="1" id="KW-0678">Repressor</keyword>
<dbReference type="PANTHER" id="PTHR34824">
    <property type="entry name" value="HEAT-INDUCIBLE TRANSCRIPTION REPRESSOR HRCA"/>
    <property type="match status" value="1"/>
</dbReference>
<keyword evidence="2" id="KW-0805">Transcription regulation</keyword>
<dbReference type="Gene3D" id="1.10.10.10">
    <property type="entry name" value="Winged helix-like DNA-binding domain superfamily/Winged helix DNA-binding domain"/>
    <property type="match status" value="1"/>
</dbReference>
<gene>
    <name evidence="5" type="ORF">A2834_03870</name>
</gene>
<dbReference type="InterPro" id="IPR036390">
    <property type="entry name" value="WH_DNA-bd_sf"/>
</dbReference>
<dbReference type="Gene3D" id="3.30.450.40">
    <property type="match status" value="1"/>
</dbReference>
<dbReference type="STRING" id="1798325.A2834_03870"/>
<sequence length="214" mass="24135">MVVGGLKLEVSPATIRNTMLALDKEGYLYQPYTSAGRAPTEKGYRYFIGHLMSVRQPEAELCARIDKIFENMEQETGFAFDELSRAIAGHLKLFSGVGLLDTEEKFFARGMSEVLRSPEFEERNLAAEFADFAENMESNLLELKKNAKFDYEPTFRVSGFGIASVFFDDDELGRCAVFSAGPKRMNYEKAASVLKYAAKDIKSKNKKHARRGKH</sequence>
<keyword evidence="3" id="KW-0346">Stress response</keyword>
<organism evidence="5 6">
    <name type="scientific">Candidatus Giovannonibacteria bacterium RIFCSPHIGHO2_01_FULL_45_23</name>
    <dbReference type="NCBI Taxonomy" id="1798325"/>
    <lineage>
        <taxon>Bacteria</taxon>
        <taxon>Candidatus Giovannoniibacteriota</taxon>
    </lineage>
</organism>
<dbReference type="InterPro" id="IPR036388">
    <property type="entry name" value="WH-like_DNA-bd_sf"/>
</dbReference>
<dbReference type="GO" id="GO:0003677">
    <property type="term" value="F:DNA binding"/>
    <property type="evidence" value="ECO:0007669"/>
    <property type="project" value="InterPro"/>
</dbReference>